<dbReference type="CDD" id="cd11377">
    <property type="entry name" value="Pro-peptidase_S53"/>
    <property type="match status" value="1"/>
</dbReference>
<feature type="active site" description="Charge relay system" evidence="15">
    <location>
        <position position="299"/>
    </location>
</feature>
<dbReference type="GO" id="GO:0008240">
    <property type="term" value="F:tripeptidyl-peptidase activity"/>
    <property type="evidence" value="ECO:0007669"/>
    <property type="project" value="UniProtKB-EC"/>
</dbReference>
<keyword evidence="9 15" id="KW-0378">Hydrolase</keyword>
<dbReference type="Gene3D" id="3.40.50.200">
    <property type="entry name" value="Peptidase S8/S53 domain"/>
    <property type="match status" value="1"/>
</dbReference>
<comment type="subcellular location">
    <subcellularLocation>
        <location evidence="3">Secreted</location>
        <location evidence="3">Extracellular space</location>
    </subcellularLocation>
</comment>
<dbReference type="InterPro" id="IPR050819">
    <property type="entry name" value="Tripeptidyl-peptidase_I"/>
</dbReference>
<evidence type="ECO:0000256" key="14">
    <source>
        <dbReference type="ARBA" id="ARBA00023180"/>
    </source>
</evidence>
<dbReference type="EMBL" id="NKUJ01000010">
    <property type="protein sequence ID" value="RMJ19277.1"/>
    <property type="molecule type" value="Genomic_DNA"/>
</dbReference>
<dbReference type="InterPro" id="IPR036852">
    <property type="entry name" value="Peptidase_S8/S53_dom_sf"/>
</dbReference>
<organism evidence="18 19">
    <name type="scientific">Fusarium kuroshium</name>
    <dbReference type="NCBI Taxonomy" id="2010991"/>
    <lineage>
        <taxon>Eukaryota</taxon>
        <taxon>Fungi</taxon>
        <taxon>Dikarya</taxon>
        <taxon>Ascomycota</taxon>
        <taxon>Pezizomycotina</taxon>
        <taxon>Sordariomycetes</taxon>
        <taxon>Hypocreomycetidae</taxon>
        <taxon>Hypocreales</taxon>
        <taxon>Nectriaceae</taxon>
        <taxon>Fusarium</taxon>
        <taxon>Fusarium solani species complex</taxon>
    </lineage>
</organism>
<dbReference type="PANTHER" id="PTHR14218">
    <property type="entry name" value="PROTEASE S8 TRIPEPTIDYL PEPTIDASE I CLN2"/>
    <property type="match status" value="1"/>
</dbReference>
<keyword evidence="12" id="KW-0843">Virulence</keyword>
<sequence length="612" mass="67427">MMAISLLKTWGFLLIAATAIARPVVVESLEETPEGWEESSSPAPDKPIELSIGLESEDHLLLERTLSEISDPSHANYGKHLSRDAAKALLHPSRAATESVKRWLSDAGVPEHHIRDEGQWLHIRTTVGQADSLLSTRFGIFARDDEQVVRTREYSVPVEVRDHITTIQPTTFFPSEKKARAVEESTALEKREEGIEARAYGNNNDGNHGGNGPIDLQQCKAQVTPACLRKIYKMPLHNHPSAHRKSEYGIIGFLEQNAQFSDLELFLKRFAPDLKGANFSVSLVNGGLNQQTYAVAQIEANMDIQYAVALADKVPVRFISVGGMNPNLNTDLDFPQINTANRQYPEPWLELLQYLLGLSDKNLPKVISVSYGSNEQHLSKSYARQVCNMFGQLGARGVSMIVAAGNTGPGYSCRSNDGKNKQKFLPTFPASCPYVTAVGGTEGNSPEVAWNRSSGGFSEVFSRPWWQEQTVKAYLKKHGNEWKGYYNPNGRAYPDVAALAWNHQIMLRGNQTFGGGTSVASPTFGAIIALLNNERFKKGKPPMGFLNPWLYKTGKAGFTDITQGKSEGCKGQSYALLPAPVIPNAGWKAVKGWDPVTGWGTPLFDRLQRLAT</sequence>
<accession>A0A3M2SNZ6</accession>
<keyword evidence="13" id="KW-0865">Zymogen</keyword>
<evidence type="ECO:0000256" key="3">
    <source>
        <dbReference type="ARBA" id="ARBA00004239"/>
    </source>
</evidence>
<dbReference type="STRING" id="2010991.A0A3M2SNZ6"/>
<evidence type="ECO:0000256" key="1">
    <source>
        <dbReference type="ARBA" id="ARBA00001910"/>
    </source>
</evidence>
<keyword evidence="10 15" id="KW-0720">Serine protease</keyword>
<feature type="domain" description="Peptidase S53" evidence="17">
    <location>
        <begin position="222"/>
        <end position="612"/>
    </location>
</feature>
<evidence type="ECO:0000256" key="5">
    <source>
        <dbReference type="ARBA" id="ARBA00022525"/>
    </source>
</evidence>
<keyword evidence="14" id="KW-0325">Glycoprotein</keyword>
<evidence type="ECO:0000256" key="15">
    <source>
        <dbReference type="PROSITE-ProRule" id="PRU01032"/>
    </source>
</evidence>
<dbReference type="EC" id="3.4.14.10" evidence="4"/>
<evidence type="ECO:0000256" key="6">
    <source>
        <dbReference type="ARBA" id="ARBA00022670"/>
    </source>
</evidence>
<comment type="cofactor">
    <cofactor evidence="15">
        <name>Ca(2+)</name>
        <dbReference type="ChEBI" id="CHEBI:29108"/>
    </cofactor>
    <text evidence="15">Binds 1 Ca(2+) ion per subunit.</text>
</comment>
<evidence type="ECO:0000256" key="11">
    <source>
        <dbReference type="ARBA" id="ARBA00022837"/>
    </source>
</evidence>
<keyword evidence="6 15" id="KW-0645">Protease</keyword>
<keyword evidence="5" id="KW-0964">Secreted</keyword>
<dbReference type="SMART" id="SM00944">
    <property type="entry name" value="Pro-kuma_activ"/>
    <property type="match status" value="1"/>
</dbReference>
<dbReference type="GO" id="GO:0046872">
    <property type="term" value="F:metal ion binding"/>
    <property type="evidence" value="ECO:0007669"/>
    <property type="project" value="UniProtKB-UniRule"/>
</dbReference>
<dbReference type="OrthoDB" id="409122at2759"/>
<feature type="binding site" evidence="15">
    <location>
        <position position="594"/>
    </location>
    <ligand>
        <name>Ca(2+)</name>
        <dbReference type="ChEBI" id="CHEBI:29108"/>
    </ligand>
</feature>
<keyword evidence="7 15" id="KW-0479">Metal-binding</keyword>
<evidence type="ECO:0000313" key="19">
    <source>
        <dbReference type="Proteomes" id="UP000277212"/>
    </source>
</evidence>
<dbReference type="InterPro" id="IPR030400">
    <property type="entry name" value="Sedolisin_dom"/>
</dbReference>
<keyword evidence="8 16" id="KW-0732">Signal</keyword>
<evidence type="ECO:0000256" key="2">
    <source>
        <dbReference type="ARBA" id="ARBA00002451"/>
    </source>
</evidence>
<dbReference type="PANTHER" id="PTHR14218:SF10">
    <property type="entry name" value="PEPTIDASE S53 DOMAIN-CONTAINING PROTEIN"/>
    <property type="match status" value="1"/>
</dbReference>
<dbReference type="InterPro" id="IPR015366">
    <property type="entry name" value="S53_propep"/>
</dbReference>
<evidence type="ECO:0000256" key="8">
    <source>
        <dbReference type="ARBA" id="ARBA00022729"/>
    </source>
</evidence>
<feature type="chain" id="PRO_5017941693" description="tripeptidyl-peptidase II" evidence="16">
    <location>
        <begin position="22"/>
        <end position="612"/>
    </location>
</feature>
<name>A0A3M2SNZ6_9HYPO</name>
<comment type="catalytic activity">
    <reaction evidence="1">
        <text>Release of an N-terminal tripeptide from a polypeptide.</text>
        <dbReference type="EC" id="3.4.14.10"/>
    </reaction>
</comment>
<evidence type="ECO:0000256" key="9">
    <source>
        <dbReference type="ARBA" id="ARBA00022801"/>
    </source>
</evidence>
<feature type="signal peptide" evidence="16">
    <location>
        <begin position="1"/>
        <end position="21"/>
    </location>
</feature>
<protein>
    <recommendedName>
        <fullName evidence="4">tripeptidyl-peptidase II</fullName>
        <ecNumber evidence="4">3.4.14.10</ecNumber>
    </recommendedName>
</protein>
<comment type="function">
    <text evidence="2">Secreted tripeptidyl-peptidase which degrades proteins at acidic pHs and is involved in virulence.</text>
</comment>
<dbReference type="PROSITE" id="PS51695">
    <property type="entry name" value="SEDOLISIN"/>
    <property type="match status" value="1"/>
</dbReference>
<feature type="binding site" evidence="15">
    <location>
        <position position="560"/>
    </location>
    <ligand>
        <name>Ca(2+)</name>
        <dbReference type="ChEBI" id="CHEBI:29108"/>
    </ligand>
</feature>
<dbReference type="CDD" id="cd04056">
    <property type="entry name" value="Peptidases_S53"/>
    <property type="match status" value="1"/>
</dbReference>
<dbReference type="Proteomes" id="UP000277212">
    <property type="component" value="Unassembled WGS sequence"/>
</dbReference>
<dbReference type="FunFam" id="3.40.50.200:FF:000015">
    <property type="entry name" value="Tripeptidyl peptidase A"/>
    <property type="match status" value="1"/>
</dbReference>
<dbReference type="Pfam" id="PF00082">
    <property type="entry name" value="Peptidase_S8"/>
    <property type="match status" value="1"/>
</dbReference>
<dbReference type="SUPFAM" id="SSF52743">
    <property type="entry name" value="Subtilisin-like"/>
    <property type="match status" value="1"/>
</dbReference>
<keyword evidence="19" id="KW-1185">Reference proteome</keyword>
<reference evidence="18 19" key="1">
    <citation type="submission" date="2017-06" db="EMBL/GenBank/DDBJ databases">
        <title>Comparative genomic analysis of Ambrosia Fusariam Clade fungi.</title>
        <authorList>
            <person name="Stajich J.E."/>
            <person name="Carrillo J."/>
            <person name="Kijimoto T."/>
            <person name="Eskalen A."/>
            <person name="O'Donnell K."/>
            <person name="Kasson M."/>
        </authorList>
    </citation>
    <scope>NUCLEOTIDE SEQUENCE [LARGE SCALE GENOMIC DNA]</scope>
    <source>
        <strain evidence="18">UCR3666</strain>
    </source>
</reference>
<feature type="active site" description="Charge relay system" evidence="15">
    <location>
        <position position="303"/>
    </location>
</feature>
<dbReference type="SUPFAM" id="SSF54897">
    <property type="entry name" value="Protease propeptides/inhibitors"/>
    <property type="match status" value="1"/>
</dbReference>
<evidence type="ECO:0000256" key="10">
    <source>
        <dbReference type="ARBA" id="ARBA00022825"/>
    </source>
</evidence>
<feature type="active site" description="Charge relay system" evidence="15">
    <location>
        <position position="518"/>
    </location>
</feature>
<dbReference type="GO" id="GO:0006508">
    <property type="term" value="P:proteolysis"/>
    <property type="evidence" value="ECO:0007669"/>
    <property type="project" value="UniProtKB-KW"/>
</dbReference>
<evidence type="ECO:0000256" key="12">
    <source>
        <dbReference type="ARBA" id="ARBA00023026"/>
    </source>
</evidence>
<dbReference type="InterPro" id="IPR000209">
    <property type="entry name" value="Peptidase_S8/S53_dom"/>
</dbReference>
<feature type="binding site" evidence="15">
    <location>
        <position position="592"/>
    </location>
    <ligand>
        <name>Ca(2+)</name>
        <dbReference type="ChEBI" id="CHEBI:29108"/>
    </ligand>
</feature>
<proteinExistence type="predicted"/>
<feature type="binding site" evidence="15">
    <location>
        <position position="561"/>
    </location>
    <ligand>
        <name>Ca(2+)</name>
        <dbReference type="ChEBI" id="CHEBI:29108"/>
    </ligand>
</feature>
<evidence type="ECO:0000256" key="13">
    <source>
        <dbReference type="ARBA" id="ARBA00023145"/>
    </source>
</evidence>
<keyword evidence="11 15" id="KW-0106">Calcium</keyword>
<gene>
    <name evidence="18" type="ORF">CDV36_001095</name>
</gene>
<evidence type="ECO:0000256" key="7">
    <source>
        <dbReference type="ARBA" id="ARBA00022723"/>
    </source>
</evidence>
<evidence type="ECO:0000259" key="17">
    <source>
        <dbReference type="PROSITE" id="PS51695"/>
    </source>
</evidence>
<evidence type="ECO:0000256" key="4">
    <source>
        <dbReference type="ARBA" id="ARBA00012462"/>
    </source>
</evidence>
<dbReference type="AlphaFoldDB" id="A0A3M2SNZ6"/>
<evidence type="ECO:0000256" key="16">
    <source>
        <dbReference type="SAM" id="SignalP"/>
    </source>
</evidence>
<evidence type="ECO:0000313" key="18">
    <source>
        <dbReference type="EMBL" id="RMJ19277.1"/>
    </source>
</evidence>
<comment type="caution">
    <text evidence="18">The sequence shown here is derived from an EMBL/GenBank/DDBJ whole genome shotgun (WGS) entry which is preliminary data.</text>
</comment>
<dbReference type="GO" id="GO:0005576">
    <property type="term" value="C:extracellular region"/>
    <property type="evidence" value="ECO:0007669"/>
    <property type="project" value="UniProtKB-SubCell"/>
</dbReference>
<dbReference type="GO" id="GO:0004252">
    <property type="term" value="F:serine-type endopeptidase activity"/>
    <property type="evidence" value="ECO:0007669"/>
    <property type="project" value="UniProtKB-UniRule"/>
</dbReference>
<dbReference type="Pfam" id="PF09286">
    <property type="entry name" value="Pro-kuma_activ"/>
    <property type="match status" value="1"/>
</dbReference>